<proteinExistence type="predicted"/>
<evidence type="ECO:0000313" key="2">
    <source>
        <dbReference type="Proteomes" id="UP000829364"/>
    </source>
</evidence>
<reference evidence="1" key="1">
    <citation type="submission" date="2021-11" db="EMBL/GenBank/DDBJ databases">
        <title>Purpureocillium_takamizusanense_genome.</title>
        <authorList>
            <person name="Nguyen N.-H."/>
        </authorList>
    </citation>
    <scope>NUCLEOTIDE SEQUENCE</scope>
    <source>
        <strain evidence="1">PT3</strain>
    </source>
</reference>
<gene>
    <name evidence="1" type="ORF">JDV02_008660</name>
</gene>
<dbReference type="GeneID" id="72070606"/>
<evidence type="ECO:0000313" key="1">
    <source>
        <dbReference type="EMBL" id="UNI22806.1"/>
    </source>
</evidence>
<dbReference type="RefSeq" id="XP_047846287.1">
    <property type="nucleotide sequence ID" value="XM_047990280.1"/>
</dbReference>
<dbReference type="KEGG" id="ptkz:JDV02_008660"/>
<keyword evidence="2" id="KW-1185">Reference proteome</keyword>
<name>A0A9Q8VEY7_9HYPO</name>
<accession>A0A9Q8VEY7</accession>
<protein>
    <submittedName>
        <fullName evidence="1">Uncharacterized protein</fullName>
    </submittedName>
</protein>
<organism evidence="1 2">
    <name type="scientific">Purpureocillium takamizusanense</name>
    <dbReference type="NCBI Taxonomy" id="2060973"/>
    <lineage>
        <taxon>Eukaryota</taxon>
        <taxon>Fungi</taxon>
        <taxon>Dikarya</taxon>
        <taxon>Ascomycota</taxon>
        <taxon>Pezizomycotina</taxon>
        <taxon>Sordariomycetes</taxon>
        <taxon>Hypocreomycetidae</taxon>
        <taxon>Hypocreales</taxon>
        <taxon>Ophiocordycipitaceae</taxon>
        <taxon>Purpureocillium</taxon>
    </lineage>
</organism>
<dbReference type="AlphaFoldDB" id="A0A9Q8VEY7"/>
<dbReference type="EMBL" id="CP086361">
    <property type="protein sequence ID" value="UNI22806.1"/>
    <property type="molecule type" value="Genomic_DNA"/>
</dbReference>
<dbReference type="Proteomes" id="UP000829364">
    <property type="component" value="Chromosome 8"/>
</dbReference>
<sequence length="114" mass="12363">MTISGRLTSTRSSTGVSQTILPLWIGLYNLAHIAEYLGGVGIWPEKDTTTMRYANALSDGFMQALTAEDSMALKTKKKKKAGNLEQARSTTVQYDRVSASVPAEKICKPGRKGP</sequence>